<organism evidence="2 3">
    <name type="scientific">Candidatus Corynebacterium gallistercoris</name>
    <dbReference type="NCBI Taxonomy" id="2838530"/>
    <lineage>
        <taxon>Bacteria</taxon>
        <taxon>Bacillati</taxon>
        <taxon>Actinomycetota</taxon>
        <taxon>Actinomycetes</taxon>
        <taxon>Mycobacteriales</taxon>
        <taxon>Corynebacteriaceae</taxon>
        <taxon>Corynebacterium</taxon>
    </lineage>
</organism>
<keyword evidence="1" id="KW-0472">Membrane</keyword>
<feature type="transmembrane region" description="Helical" evidence="1">
    <location>
        <begin position="80"/>
        <end position="101"/>
    </location>
</feature>
<protein>
    <recommendedName>
        <fullName evidence="4">DUF2269 domain-containing protein</fullName>
    </recommendedName>
</protein>
<feature type="transmembrane region" description="Helical" evidence="1">
    <location>
        <begin position="141"/>
        <end position="160"/>
    </location>
</feature>
<comment type="caution">
    <text evidence="2">The sequence shown here is derived from an EMBL/GenBank/DDBJ whole genome shotgun (WGS) entry which is preliminary data.</text>
</comment>
<reference evidence="2" key="2">
    <citation type="submission" date="2021-04" db="EMBL/GenBank/DDBJ databases">
        <authorList>
            <person name="Gilroy R."/>
        </authorList>
    </citation>
    <scope>NUCLEOTIDE SEQUENCE</scope>
    <source>
        <strain evidence="2">4376</strain>
    </source>
</reference>
<keyword evidence="1" id="KW-0812">Transmembrane</keyword>
<keyword evidence="1" id="KW-1133">Transmembrane helix</keyword>
<feature type="transmembrane region" description="Helical" evidence="1">
    <location>
        <begin position="55"/>
        <end position="73"/>
    </location>
</feature>
<dbReference type="EMBL" id="DXFZ01000020">
    <property type="protein sequence ID" value="HIW95152.1"/>
    <property type="molecule type" value="Genomic_DNA"/>
</dbReference>
<evidence type="ECO:0000256" key="1">
    <source>
        <dbReference type="SAM" id="Phobius"/>
    </source>
</evidence>
<sequence>MSTLIVILHVLAAILLIGPVAVSTSLYAPLFRKAQGGDPAQVGALQLVTRVTRSYGFLSLLVPAFGVVALLTIDGAMKNGAFHAALVLAIVAWGLLIGLVIPRQRLGLVALGAADDAQGPASEQEKEKAAALDVNSIPKQAAMFGGIFNLLWLITAVLMFV</sequence>
<evidence type="ECO:0000313" key="3">
    <source>
        <dbReference type="Proteomes" id="UP000824189"/>
    </source>
</evidence>
<dbReference type="Proteomes" id="UP000824189">
    <property type="component" value="Unassembled WGS sequence"/>
</dbReference>
<evidence type="ECO:0008006" key="4">
    <source>
        <dbReference type="Google" id="ProtNLM"/>
    </source>
</evidence>
<gene>
    <name evidence="2" type="ORF">H9867_01490</name>
</gene>
<proteinExistence type="predicted"/>
<dbReference type="AlphaFoldDB" id="A0A9D1RYT6"/>
<accession>A0A9D1RYT6</accession>
<evidence type="ECO:0000313" key="2">
    <source>
        <dbReference type="EMBL" id="HIW95152.1"/>
    </source>
</evidence>
<reference evidence="2" key="1">
    <citation type="journal article" date="2021" name="PeerJ">
        <title>Extensive microbial diversity within the chicken gut microbiome revealed by metagenomics and culture.</title>
        <authorList>
            <person name="Gilroy R."/>
            <person name="Ravi A."/>
            <person name="Getino M."/>
            <person name="Pursley I."/>
            <person name="Horton D.L."/>
            <person name="Alikhan N.F."/>
            <person name="Baker D."/>
            <person name="Gharbi K."/>
            <person name="Hall N."/>
            <person name="Watson M."/>
            <person name="Adriaenssens E.M."/>
            <person name="Foster-Nyarko E."/>
            <person name="Jarju S."/>
            <person name="Secka A."/>
            <person name="Antonio M."/>
            <person name="Oren A."/>
            <person name="Chaudhuri R.R."/>
            <person name="La Ragione R."/>
            <person name="Hildebrand F."/>
            <person name="Pallen M.J."/>
        </authorList>
    </citation>
    <scope>NUCLEOTIDE SEQUENCE</scope>
    <source>
        <strain evidence="2">4376</strain>
    </source>
</reference>
<name>A0A9D1RYT6_9CORY</name>